<organism evidence="2 3">
    <name type="scientific">Afipia carboxydohydrogena</name>
    <name type="common">Pseudomonas carboxydohydrogena</name>
    <dbReference type="NCBI Taxonomy" id="290"/>
    <lineage>
        <taxon>Bacteria</taxon>
        <taxon>Pseudomonadati</taxon>
        <taxon>Pseudomonadota</taxon>
        <taxon>Alphaproteobacteria</taxon>
        <taxon>Hyphomicrobiales</taxon>
        <taxon>Nitrobacteraceae</taxon>
        <taxon>Afipia</taxon>
    </lineage>
</organism>
<gene>
    <name evidence="2" type="ORF">AFIC_000090</name>
</gene>
<dbReference type="Gene3D" id="2.40.50.320">
    <property type="entry name" value="Copper binding periplasmic protein CusF"/>
    <property type="match status" value="1"/>
</dbReference>
<feature type="chain" id="PRO_5046919958" evidence="1">
    <location>
        <begin position="35"/>
        <end position="136"/>
    </location>
</feature>
<dbReference type="InterPro" id="IPR042230">
    <property type="entry name" value="CusF_sf"/>
</dbReference>
<dbReference type="InterPro" id="IPR021647">
    <property type="entry name" value="CusF_Ec"/>
</dbReference>
<evidence type="ECO:0000313" key="3">
    <source>
        <dbReference type="Proteomes" id="UP001213907"/>
    </source>
</evidence>
<dbReference type="Pfam" id="PF11604">
    <property type="entry name" value="CusF_Ec"/>
    <property type="match status" value="1"/>
</dbReference>
<dbReference type="RefSeq" id="WP_275247241.1">
    <property type="nucleotide sequence ID" value="NZ_BAABDX010000001.1"/>
</dbReference>
<feature type="signal peptide" evidence="1">
    <location>
        <begin position="1"/>
        <end position="34"/>
    </location>
</feature>
<keyword evidence="1" id="KW-0732">Signal</keyword>
<keyword evidence="3" id="KW-1185">Reference proteome</keyword>
<dbReference type="EMBL" id="CP113162">
    <property type="protein sequence ID" value="WEF51648.1"/>
    <property type="molecule type" value="Genomic_DNA"/>
</dbReference>
<name>A0ABY8BNY2_AFICR</name>
<dbReference type="Proteomes" id="UP001213907">
    <property type="component" value="Chromosome"/>
</dbReference>
<protein>
    <submittedName>
        <fullName evidence="2">Copper-binding protein</fullName>
    </submittedName>
</protein>
<evidence type="ECO:0000256" key="1">
    <source>
        <dbReference type="SAM" id="SignalP"/>
    </source>
</evidence>
<proteinExistence type="predicted"/>
<accession>A0ABY8BNY2</accession>
<sequence>MYYVDNHRRTQRAGVLAATLLGAALTLQAGATFAQGGAGMSDINGMKNMKKMAPMSDAKEVRSATASGTVTALNAADHKITFDHGPIPAIDWPAMKMEFAVAPSVDLAKVKTGDKVNFTLSGSGGTYTVQSITPTP</sequence>
<reference evidence="2 3" key="1">
    <citation type="submission" date="2022-11" db="EMBL/GenBank/DDBJ databases">
        <authorList>
            <person name="Siebert D."/>
            <person name="Busche T."/>
            <person name="Saydam E."/>
            <person name="Kalinowski J."/>
            <person name="Ruckert C."/>
            <person name="Blombach B."/>
        </authorList>
    </citation>
    <scope>NUCLEOTIDE SEQUENCE [LARGE SCALE GENOMIC DNA]</scope>
    <source>
        <strain evidence="2 3">DSM 1083</strain>
    </source>
</reference>
<evidence type="ECO:0000313" key="2">
    <source>
        <dbReference type="EMBL" id="WEF51648.1"/>
    </source>
</evidence>